<dbReference type="PROSITE" id="PS50928">
    <property type="entry name" value="ABC_TM1"/>
    <property type="match status" value="1"/>
</dbReference>
<dbReference type="PANTHER" id="PTHR30177:SF4">
    <property type="entry name" value="OSMOPROTECTANT IMPORT PERMEASE PROTEIN OSMW"/>
    <property type="match status" value="1"/>
</dbReference>
<dbReference type="Proteomes" id="UP000674416">
    <property type="component" value="Unassembled WGS sequence"/>
</dbReference>
<dbReference type="RefSeq" id="WP_082363953.1">
    <property type="nucleotide sequence ID" value="NZ_JAFDST010000005.1"/>
</dbReference>
<dbReference type="Gene3D" id="1.10.3720.10">
    <property type="entry name" value="MetI-like"/>
    <property type="match status" value="1"/>
</dbReference>
<evidence type="ECO:0000256" key="4">
    <source>
        <dbReference type="ARBA" id="ARBA00022989"/>
    </source>
</evidence>
<comment type="caution">
    <text evidence="8">The sequence shown here is derived from an EMBL/GenBank/DDBJ whole genome shotgun (WGS) entry which is preliminary data.</text>
</comment>
<feature type="transmembrane region" description="Helical" evidence="6">
    <location>
        <begin position="73"/>
        <end position="92"/>
    </location>
</feature>
<gene>
    <name evidence="8" type="ORF">JOC74_003893</name>
</gene>
<dbReference type="InterPro" id="IPR000515">
    <property type="entry name" value="MetI-like"/>
</dbReference>
<feature type="transmembrane region" description="Helical" evidence="6">
    <location>
        <begin position="98"/>
        <end position="117"/>
    </location>
</feature>
<evidence type="ECO:0000256" key="1">
    <source>
        <dbReference type="ARBA" id="ARBA00004141"/>
    </source>
</evidence>
<dbReference type="SUPFAM" id="SSF161098">
    <property type="entry name" value="MetI-like"/>
    <property type="match status" value="1"/>
</dbReference>
<evidence type="ECO:0000259" key="7">
    <source>
        <dbReference type="PROSITE" id="PS50928"/>
    </source>
</evidence>
<reference evidence="8 9" key="1">
    <citation type="submission" date="2021-01" db="EMBL/GenBank/DDBJ databases">
        <title>Genomic Encyclopedia of Type Strains, Phase IV (KMG-IV): sequencing the most valuable type-strain genomes for metagenomic binning, comparative biology and taxonomic classification.</title>
        <authorList>
            <person name="Goeker M."/>
        </authorList>
    </citation>
    <scope>NUCLEOTIDE SEQUENCE [LARGE SCALE GENOMIC DNA]</scope>
    <source>
        <strain evidence="8 9">DSM 103394</strain>
    </source>
</reference>
<keyword evidence="4 6" id="KW-1133">Transmembrane helix</keyword>
<feature type="transmembrane region" description="Helical" evidence="6">
    <location>
        <begin position="198"/>
        <end position="218"/>
    </location>
</feature>
<dbReference type="PANTHER" id="PTHR30177">
    <property type="entry name" value="GLYCINE BETAINE/L-PROLINE TRANSPORT SYSTEM PERMEASE PROTEIN PROW"/>
    <property type="match status" value="1"/>
</dbReference>
<feature type="transmembrane region" description="Helical" evidence="6">
    <location>
        <begin position="38"/>
        <end position="61"/>
    </location>
</feature>
<keyword evidence="3 6" id="KW-0812">Transmembrane</keyword>
<evidence type="ECO:0000256" key="3">
    <source>
        <dbReference type="ARBA" id="ARBA00022692"/>
    </source>
</evidence>
<name>A0ABS4D178_9BACI</name>
<feature type="transmembrane region" description="Helical" evidence="6">
    <location>
        <begin position="167"/>
        <end position="192"/>
    </location>
</feature>
<comment type="subcellular location">
    <subcellularLocation>
        <location evidence="6">Cell membrane</location>
        <topology evidence="6">Multi-pass membrane protein</topology>
    </subcellularLocation>
    <subcellularLocation>
        <location evidence="1">Membrane</location>
        <topology evidence="1">Multi-pass membrane protein</topology>
    </subcellularLocation>
</comment>
<evidence type="ECO:0000256" key="5">
    <source>
        <dbReference type="ARBA" id="ARBA00023136"/>
    </source>
</evidence>
<keyword evidence="9" id="KW-1185">Reference proteome</keyword>
<dbReference type="InterPro" id="IPR051204">
    <property type="entry name" value="ABC_transp_perm/SBD"/>
</dbReference>
<dbReference type="CDD" id="cd06261">
    <property type="entry name" value="TM_PBP2"/>
    <property type="match status" value="1"/>
</dbReference>
<proteinExistence type="inferred from homology"/>
<sequence length="232" mass="24985">MLYQAGSITYRRCLIIQDFFNYFAENYQFILGYTWEHIQLVGIAIVIAILIGVPLGIYCTVNKYLASTILQTASILMTIPSIALFGIMIPVLSIINEGIGTLPAVIALVLYSQLPIIRNTYTAINNVDPNLRDAAKGIGLTTAERLWKVELPNAMPLIMAGVRTATVLNIGVGAIATLIGAGGLGGIIYQGILRSDNTLVLAGAVAVSILALIADLILRWIQNLFTPKGLKN</sequence>
<evidence type="ECO:0000313" key="9">
    <source>
        <dbReference type="Proteomes" id="UP000674416"/>
    </source>
</evidence>
<keyword evidence="5 6" id="KW-0472">Membrane</keyword>
<evidence type="ECO:0000256" key="2">
    <source>
        <dbReference type="ARBA" id="ARBA00022448"/>
    </source>
</evidence>
<evidence type="ECO:0000313" key="8">
    <source>
        <dbReference type="EMBL" id="MBP1083379.1"/>
    </source>
</evidence>
<protein>
    <submittedName>
        <fullName evidence="8">Osmoprotectant transport system permease protein</fullName>
    </submittedName>
</protein>
<evidence type="ECO:0000256" key="6">
    <source>
        <dbReference type="RuleBase" id="RU363032"/>
    </source>
</evidence>
<feature type="domain" description="ABC transmembrane type-1" evidence="7">
    <location>
        <begin position="34"/>
        <end position="218"/>
    </location>
</feature>
<dbReference type="Pfam" id="PF00528">
    <property type="entry name" value="BPD_transp_1"/>
    <property type="match status" value="1"/>
</dbReference>
<organism evidence="8 9">
    <name type="scientific">Bacillus capparidis</name>
    <dbReference type="NCBI Taxonomy" id="1840411"/>
    <lineage>
        <taxon>Bacteria</taxon>
        <taxon>Bacillati</taxon>
        <taxon>Bacillota</taxon>
        <taxon>Bacilli</taxon>
        <taxon>Bacillales</taxon>
        <taxon>Bacillaceae</taxon>
        <taxon>Bacillus</taxon>
    </lineage>
</organism>
<comment type="similarity">
    <text evidence="6">Belongs to the binding-protein-dependent transport system permease family.</text>
</comment>
<accession>A0ABS4D178</accession>
<dbReference type="InterPro" id="IPR035906">
    <property type="entry name" value="MetI-like_sf"/>
</dbReference>
<keyword evidence="2 6" id="KW-0813">Transport</keyword>
<dbReference type="EMBL" id="JAFDST010000005">
    <property type="protein sequence ID" value="MBP1083379.1"/>
    <property type="molecule type" value="Genomic_DNA"/>
</dbReference>